<evidence type="ECO:0000256" key="6">
    <source>
        <dbReference type="ARBA" id="ARBA00022692"/>
    </source>
</evidence>
<keyword evidence="20" id="KW-1185">Reference proteome</keyword>
<evidence type="ECO:0000256" key="11">
    <source>
        <dbReference type="ARBA" id="ARBA00023310"/>
    </source>
</evidence>
<protein>
    <recommendedName>
        <fullName evidence="16">ATP synthase subunit b</fullName>
    </recommendedName>
    <alternativeName>
        <fullName evidence="16">ATP synthase F(0) sector subunit b</fullName>
    </alternativeName>
    <alternativeName>
        <fullName evidence="16">ATPase subunit I</fullName>
    </alternativeName>
    <alternativeName>
        <fullName evidence="16">F-type ATPase subunit b</fullName>
        <shortName evidence="16">F-ATPase subunit b</shortName>
    </alternativeName>
</protein>
<evidence type="ECO:0000256" key="17">
    <source>
        <dbReference type="RuleBase" id="RU003848"/>
    </source>
</evidence>
<evidence type="ECO:0000313" key="19">
    <source>
        <dbReference type="EMBL" id="KDE41469.1"/>
    </source>
</evidence>
<evidence type="ECO:0000256" key="2">
    <source>
        <dbReference type="ARBA" id="ARBA00022448"/>
    </source>
</evidence>
<evidence type="ECO:0000256" key="5">
    <source>
        <dbReference type="ARBA" id="ARBA00022547"/>
    </source>
</evidence>
<evidence type="ECO:0000256" key="16">
    <source>
        <dbReference type="HAMAP-Rule" id="MF_01398"/>
    </source>
</evidence>
<dbReference type="GO" id="GO:0045259">
    <property type="term" value="C:proton-transporting ATP synthase complex"/>
    <property type="evidence" value="ECO:0007669"/>
    <property type="project" value="UniProtKB-KW"/>
</dbReference>
<dbReference type="STRING" id="267850.ADINL_0149"/>
<dbReference type="AlphaFoldDB" id="A0A063Y734"/>
<evidence type="ECO:0000313" key="20">
    <source>
        <dbReference type="Proteomes" id="UP000027318"/>
    </source>
</evidence>
<gene>
    <name evidence="16" type="primary">atpF</name>
    <name evidence="19" type="ORF">ADINL_0149</name>
</gene>
<dbReference type="InterPro" id="IPR002146">
    <property type="entry name" value="ATP_synth_b/b'su_bac/chlpt"/>
</dbReference>
<keyword evidence="2 16" id="KW-0813">Transport</keyword>
<comment type="subunit">
    <text evidence="16">F-type ATPases have 2 components, F(1) - the catalytic core - and F(0) - the membrane proton channel. F(1) has five subunits: alpha(3), beta(3), gamma(1), delta(1), epsilon(1). F(0) has three main subunits: a(1), b(2) and c(10-14). The alpha and beta chains form an alternating ring which encloses part of the gamma chain. F(1) is attached to F(0) by a central stalk formed by the gamma and epsilon chains, while a peripheral stalk is formed by the delta and b chains.</text>
</comment>
<dbReference type="CDD" id="cd06503">
    <property type="entry name" value="ATP-synt_Fo_b"/>
    <property type="match status" value="1"/>
</dbReference>
<dbReference type="NCBIfam" id="TIGR01144">
    <property type="entry name" value="ATP_synt_b"/>
    <property type="match status" value="1"/>
</dbReference>
<dbReference type="Proteomes" id="UP000027318">
    <property type="component" value="Unassembled WGS sequence"/>
</dbReference>
<comment type="caution">
    <text evidence="19">The sequence shown here is derived from an EMBL/GenBank/DDBJ whole genome shotgun (WGS) entry which is preliminary data.</text>
</comment>
<keyword evidence="8 16" id="KW-1133">Transmembrane helix</keyword>
<dbReference type="InterPro" id="IPR028987">
    <property type="entry name" value="ATP_synth_B-like_membr_sf"/>
</dbReference>
<dbReference type="PANTHER" id="PTHR33445">
    <property type="entry name" value="ATP SYNTHASE SUBUNIT B', CHLOROPLASTIC"/>
    <property type="match status" value="1"/>
</dbReference>
<keyword evidence="7 16" id="KW-0375">Hydrogen ion transport</keyword>
<evidence type="ECO:0000256" key="4">
    <source>
        <dbReference type="ARBA" id="ARBA00022519"/>
    </source>
</evidence>
<accession>A0A063Y734</accession>
<evidence type="ECO:0000256" key="14">
    <source>
        <dbReference type="ARBA" id="ARBA00026054"/>
    </source>
</evidence>
<dbReference type="OrthoDB" id="9788020at2"/>
<comment type="function">
    <text evidence="13">Component of the F(0) channel, it forms part of the peripheral stalk, linking F(1) to F(0). The b'-subunit is a diverged and duplicated form of b found in plants and photosynthetic bacteria.</text>
</comment>
<organism evidence="19 20">
    <name type="scientific">Nitrincola lacisaponensis</name>
    <dbReference type="NCBI Taxonomy" id="267850"/>
    <lineage>
        <taxon>Bacteria</taxon>
        <taxon>Pseudomonadati</taxon>
        <taxon>Pseudomonadota</taxon>
        <taxon>Gammaproteobacteria</taxon>
        <taxon>Oceanospirillales</taxon>
        <taxon>Oceanospirillaceae</taxon>
        <taxon>Nitrincola</taxon>
    </lineage>
</organism>
<dbReference type="InterPro" id="IPR005864">
    <property type="entry name" value="ATP_synth_F0_bsu_bac"/>
</dbReference>
<evidence type="ECO:0000256" key="9">
    <source>
        <dbReference type="ARBA" id="ARBA00023065"/>
    </source>
</evidence>
<dbReference type="PATRIC" id="fig|267850.7.peg.149"/>
<dbReference type="SUPFAM" id="SSF81573">
    <property type="entry name" value="F1F0 ATP synthase subunit B, membrane domain"/>
    <property type="match status" value="1"/>
</dbReference>
<dbReference type="PANTHER" id="PTHR33445:SF1">
    <property type="entry name" value="ATP SYNTHASE SUBUNIT B"/>
    <property type="match status" value="1"/>
</dbReference>
<keyword evidence="11 16" id="KW-0066">ATP synthesis</keyword>
<comment type="function">
    <text evidence="12 16">F(1)F(0) ATP synthase produces ATP from ADP in the presence of a proton or sodium gradient. F-type ATPases consist of two structural domains, F(1) containing the extramembraneous catalytic core and F(0) containing the membrane proton channel, linked together by a central stalk and a peripheral stalk. During catalysis, ATP synthesis in the catalytic domain of F(1) is coupled via a rotary mechanism of the central stalk subunits to proton translocation.</text>
</comment>
<dbReference type="FunFam" id="1.20.5.620:FF:000001">
    <property type="entry name" value="ATP synthase subunit b"/>
    <property type="match status" value="1"/>
</dbReference>
<comment type="subunit">
    <text evidence="14">F-type ATPases have 2 components, F(1) - the catalytic core - and F(0) - the membrane proton channel. F(1) has five subunits: alpha(3), beta(3), gamma(1), delta(1), epsilon(1). F(0) has four main subunits: a(1), b(2) and c(10-14). The alpha and beta chains form an alternating ring which encloses part of the gamma chain. F(1) is attached to F(0) by a central stalk formed by the gamma and epsilon chains, while a peripheral stalk is formed by the delta and b chains.</text>
</comment>
<evidence type="ECO:0000256" key="15">
    <source>
        <dbReference type="ARBA" id="ARBA00037847"/>
    </source>
</evidence>
<evidence type="ECO:0000256" key="3">
    <source>
        <dbReference type="ARBA" id="ARBA00022475"/>
    </source>
</evidence>
<dbReference type="GO" id="GO:0012505">
    <property type="term" value="C:endomembrane system"/>
    <property type="evidence" value="ECO:0007669"/>
    <property type="project" value="UniProtKB-SubCell"/>
</dbReference>
<keyword evidence="5 16" id="KW-0138">CF(0)</keyword>
<reference evidence="19 20" key="1">
    <citation type="journal article" date="2005" name="Int. J. Syst. Evol. Microbiol.">
        <title>Nitrincola lacisaponensis gen. nov., sp. nov., a novel alkaliphilic bacterium isolated from an alkaline, saline lake.</title>
        <authorList>
            <person name="Dimitriu P.A."/>
            <person name="Shukla S.K."/>
            <person name="Conradt J."/>
            <person name="Marquez M.C."/>
            <person name="Ventosa A."/>
            <person name="Maglia A."/>
            <person name="Peyton B.M."/>
            <person name="Pinkart H.C."/>
            <person name="Mormile M.R."/>
        </authorList>
    </citation>
    <scope>NUCLEOTIDE SEQUENCE [LARGE SCALE GENOMIC DNA]</scope>
    <source>
        <strain evidence="19 20">4CA</strain>
    </source>
</reference>
<keyword evidence="3 16" id="KW-1003">Cell membrane</keyword>
<dbReference type="EMBL" id="JMSZ01000001">
    <property type="protein sequence ID" value="KDE41469.1"/>
    <property type="molecule type" value="Genomic_DNA"/>
</dbReference>
<dbReference type="GO" id="GO:0046961">
    <property type="term" value="F:proton-transporting ATPase activity, rotational mechanism"/>
    <property type="evidence" value="ECO:0007669"/>
    <property type="project" value="TreeGrafter"/>
</dbReference>
<keyword evidence="6 16" id="KW-0812">Transmembrane</keyword>
<comment type="similarity">
    <text evidence="1 16 17">Belongs to the ATPase B chain family.</text>
</comment>
<comment type="subcellular location">
    <subcellularLocation>
        <location evidence="16">Cell membrane</location>
        <topology evidence="16">Single-pass membrane protein</topology>
    </subcellularLocation>
    <subcellularLocation>
        <location evidence="15">Endomembrane system</location>
        <topology evidence="15">Single-pass membrane protein</topology>
    </subcellularLocation>
</comment>
<dbReference type="Pfam" id="PF00430">
    <property type="entry name" value="ATP-synt_B"/>
    <property type="match status" value="1"/>
</dbReference>
<evidence type="ECO:0000256" key="18">
    <source>
        <dbReference type="SAM" id="Coils"/>
    </source>
</evidence>
<dbReference type="RefSeq" id="WP_036542543.1">
    <property type="nucleotide sequence ID" value="NZ_JMSZ01000001.1"/>
</dbReference>
<dbReference type="InterPro" id="IPR050059">
    <property type="entry name" value="ATP_synthase_B_chain"/>
</dbReference>
<evidence type="ECO:0000256" key="8">
    <source>
        <dbReference type="ARBA" id="ARBA00022989"/>
    </source>
</evidence>
<keyword evidence="18" id="KW-0175">Coiled coil</keyword>
<feature type="transmembrane region" description="Helical" evidence="16">
    <location>
        <begin position="6"/>
        <end position="26"/>
    </location>
</feature>
<evidence type="ECO:0000256" key="1">
    <source>
        <dbReference type="ARBA" id="ARBA00005513"/>
    </source>
</evidence>
<sequence length="156" mass="17159">MNINLTIIGQAIAFAIFVMFCMKYVWPPITAAMAERKKKIAEGLDAADRAERDLRLAQERAADDLRESKVQAAAIIEQANKRANLIIEEAKEQAREEANRVKAAAQAELNQEINQAREALRAQVVVLAVAGAEKILEASVDQKAHAKLVEKLAAEL</sequence>
<dbReference type="NCBIfam" id="NF004411">
    <property type="entry name" value="PRK05759.1-2"/>
    <property type="match status" value="1"/>
</dbReference>
<evidence type="ECO:0000256" key="10">
    <source>
        <dbReference type="ARBA" id="ARBA00023136"/>
    </source>
</evidence>
<feature type="coiled-coil region" evidence="18">
    <location>
        <begin position="40"/>
        <end position="122"/>
    </location>
</feature>
<dbReference type="GO" id="GO:0005886">
    <property type="term" value="C:plasma membrane"/>
    <property type="evidence" value="ECO:0007669"/>
    <property type="project" value="UniProtKB-SubCell"/>
</dbReference>
<dbReference type="GO" id="GO:0046933">
    <property type="term" value="F:proton-transporting ATP synthase activity, rotational mechanism"/>
    <property type="evidence" value="ECO:0007669"/>
    <property type="project" value="UniProtKB-UniRule"/>
</dbReference>
<keyword evidence="4" id="KW-0997">Cell inner membrane</keyword>
<dbReference type="Gene3D" id="1.20.5.620">
    <property type="entry name" value="F1F0 ATP synthase subunit B, membrane domain"/>
    <property type="match status" value="1"/>
</dbReference>
<keyword evidence="9 16" id="KW-0406">Ion transport</keyword>
<evidence type="ECO:0000256" key="12">
    <source>
        <dbReference type="ARBA" id="ARBA00025198"/>
    </source>
</evidence>
<keyword evidence="10 16" id="KW-0472">Membrane</keyword>
<dbReference type="HAMAP" id="MF_01398">
    <property type="entry name" value="ATP_synth_b_bprime"/>
    <property type="match status" value="1"/>
</dbReference>
<evidence type="ECO:0000256" key="7">
    <source>
        <dbReference type="ARBA" id="ARBA00022781"/>
    </source>
</evidence>
<name>A0A063Y734_9GAMM</name>
<proteinExistence type="inferred from homology"/>
<evidence type="ECO:0000256" key="13">
    <source>
        <dbReference type="ARBA" id="ARBA00025614"/>
    </source>
</evidence>